<name>A0AA39YMT6_9PEZI</name>
<gene>
    <name evidence="1" type="ORF">B0T16DRAFT_9473</name>
</gene>
<sequence>MPRLSRINDGCGYDWVSAHRRCRRSVNMCRQKRSARGVSRGVCEVAGQHRHPGHALRRRRQHGLGWRTGCMGWWLDSCLNLLCWWRRHDGTIVWKIGRWQTLAGFGESRALFRGLWGMKCVSRAFARWLGSIVILAMLCDVDDNTDIVLKVVARQLPQPCVLVAAAMMEPSSHGSPWSLGKSEDGRHWLRRVSGAVPRVVGNEVCIPWCLRGGRRRTCADV</sequence>
<proteinExistence type="predicted"/>
<reference evidence="1" key="1">
    <citation type="submission" date="2023-06" db="EMBL/GenBank/DDBJ databases">
        <title>Genome-scale phylogeny and comparative genomics of the fungal order Sordariales.</title>
        <authorList>
            <consortium name="Lawrence Berkeley National Laboratory"/>
            <person name="Hensen N."/>
            <person name="Bonometti L."/>
            <person name="Westerberg I."/>
            <person name="Brannstrom I.O."/>
            <person name="Guillou S."/>
            <person name="Cros-Aarteil S."/>
            <person name="Calhoun S."/>
            <person name="Haridas S."/>
            <person name="Kuo A."/>
            <person name="Mondo S."/>
            <person name="Pangilinan J."/>
            <person name="Riley R."/>
            <person name="Labutti K."/>
            <person name="Andreopoulos B."/>
            <person name="Lipzen A."/>
            <person name="Chen C."/>
            <person name="Yanf M."/>
            <person name="Daum C."/>
            <person name="Ng V."/>
            <person name="Clum A."/>
            <person name="Steindorff A."/>
            <person name="Ohm R."/>
            <person name="Martin F."/>
            <person name="Silar P."/>
            <person name="Natvig D."/>
            <person name="Lalanne C."/>
            <person name="Gautier V."/>
            <person name="Ament-Velasquez S.L."/>
            <person name="Kruys A."/>
            <person name="Hutchinson M.I."/>
            <person name="Powell A.J."/>
            <person name="Barry K."/>
            <person name="Miller A.N."/>
            <person name="Grigoriev I.V."/>
            <person name="Debuchy R."/>
            <person name="Gladieux P."/>
            <person name="Thoren M.H."/>
            <person name="Johannesson H."/>
        </authorList>
    </citation>
    <scope>NUCLEOTIDE SEQUENCE</scope>
    <source>
        <strain evidence="1">SMH2532-1</strain>
    </source>
</reference>
<accession>A0AA39YMT6</accession>
<organism evidence="1 2">
    <name type="scientific">Cercophora newfieldiana</name>
    <dbReference type="NCBI Taxonomy" id="92897"/>
    <lineage>
        <taxon>Eukaryota</taxon>
        <taxon>Fungi</taxon>
        <taxon>Dikarya</taxon>
        <taxon>Ascomycota</taxon>
        <taxon>Pezizomycotina</taxon>
        <taxon>Sordariomycetes</taxon>
        <taxon>Sordariomycetidae</taxon>
        <taxon>Sordariales</taxon>
        <taxon>Lasiosphaeriaceae</taxon>
        <taxon>Cercophora</taxon>
    </lineage>
</organism>
<dbReference type="EMBL" id="JAULSV010000001">
    <property type="protein sequence ID" value="KAK0655344.1"/>
    <property type="molecule type" value="Genomic_DNA"/>
</dbReference>
<comment type="caution">
    <text evidence="1">The sequence shown here is derived from an EMBL/GenBank/DDBJ whole genome shotgun (WGS) entry which is preliminary data.</text>
</comment>
<evidence type="ECO:0000313" key="2">
    <source>
        <dbReference type="Proteomes" id="UP001174936"/>
    </source>
</evidence>
<keyword evidence="2" id="KW-1185">Reference proteome</keyword>
<dbReference type="Proteomes" id="UP001174936">
    <property type="component" value="Unassembled WGS sequence"/>
</dbReference>
<protein>
    <submittedName>
        <fullName evidence="1">Uncharacterized protein</fullName>
    </submittedName>
</protein>
<dbReference type="AlphaFoldDB" id="A0AA39YMT6"/>
<evidence type="ECO:0000313" key="1">
    <source>
        <dbReference type="EMBL" id="KAK0655344.1"/>
    </source>
</evidence>